<evidence type="ECO:0000259" key="1">
    <source>
        <dbReference type="PROSITE" id="PS51186"/>
    </source>
</evidence>
<dbReference type="OrthoDB" id="9797456at2"/>
<dbReference type="Gene3D" id="3.40.630.30">
    <property type="match status" value="1"/>
</dbReference>
<organism evidence="2 3">
    <name type="scientific">Flexivirga caeni</name>
    <dbReference type="NCBI Taxonomy" id="2294115"/>
    <lineage>
        <taxon>Bacteria</taxon>
        <taxon>Bacillati</taxon>
        <taxon>Actinomycetota</taxon>
        <taxon>Actinomycetes</taxon>
        <taxon>Micrococcales</taxon>
        <taxon>Dermacoccaceae</taxon>
        <taxon>Flexivirga</taxon>
    </lineage>
</organism>
<dbReference type="SUPFAM" id="SSF55729">
    <property type="entry name" value="Acyl-CoA N-acyltransferases (Nat)"/>
    <property type="match status" value="1"/>
</dbReference>
<dbReference type="EMBL" id="RJJQ01000004">
    <property type="protein sequence ID" value="RNI23935.1"/>
    <property type="molecule type" value="Genomic_DNA"/>
</dbReference>
<evidence type="ECO:0000313" key="3">
    <source>
        <dbReference type="Proteomes" id="UP000271678"/>
    </source>
</evidence>
<dbReference type="AlphaFoldDB" id="A0A3M9MFG2"/>
<proteinExistence type="predicted"/>
<dbReference type="PROSITE" id="PS51186">
    <property type="entry name" value="GNAT"/>
    <property type="match status" value="1"/>
</dbReference>
<comment type="caution">
    <text evidence="2">The sequence shown here is derived from an EMBL/GenBank/DDBJ whole genome shotgun (WGS) entry which is preliminary data.</text>
</comment>
<name>A0A3M9MFG2_9MICO</name>
<dbReference type="Proteomes" id="UP000271678">
    <property type="component" value="Unassembled WGS sequence"/>
</dbReference>
<dbReference type="Pfam" id="PF00583">
    <property type="entry name" value="Acetyltransf_1"/>
    <property type="match status" value="1"/>
</dbReference>
<dbReference type="GO" id="GO:0016747">
    <property type="term" value="F:acyltransferase activity, transferring groups other than amino-acyl groups"/>
    <property type="evidence" value="ECO:0007669"/>
    <property type="project" value="InterPro"/>
</dbReference>
<dbReference type="CDD" id="cd04301">
    <property type="entry name" value="NAT_SF"/>
    <property type="match status" value="1"/>
</dbReference>
<gene>
    <name evidence="2" type="ORF">EFY87_06630</name>
</gene>
<dbReference type="RefSeq" id="WP_123270674.1">
    <property type="nucleotide sequence ID" value="NZ_RJJQ01000004.1"/>
</dbReference>
<keyword evidence="2" id="KW-0808">Transferase</keyword>
<accession>A0A3M9MFG2</accession>
<dbReference type="InterPro" id="IPR016181">
    <property type="entry name" value="Acyl_CoA_acyltransferase"/>
</dbReference>
<evidence type="ECO:0000313" key="2">
    <source>
        <dbReference type="EMBL" id="RNI23935.1"/>
    </source>
</evidence>
<keyword evidence="3" id="KW-1185">Reference proteome</keyword>
<dbReference type="InterPro" id="IPR000182">
    <property type="entry name" value="GNAT_dom"/>
</dbReference>
<sequence>MSNVLPPGQRTDLGILRLQGAQVSDRGDHLVIRSPANPEFHWGNFVLVTTGDPEDADRWLTVFAAEFPQAGHVAIDLPSLPRTDRYAAHGVSLDTDTVLTSSAIPRQRPLAEGYIVRELVTDDDWERVVHRAVAENDVTGEQEPAGFERFSRDQAAARRALIATGNAAFFGVFAGGDLAAELGIVLLGDTARYQSVGTQAEHRRRGLAGHLLGVAARWAADRGATEWVIVTESTNPAARLYRSVGFADAAQTVQAYRTPGAEASYRRPHPVTG</sequence>
<protein>
    <submittedName>
        <fullName evidence="2">GNAT family N-acetyltransferase</fullName>
    </submittedName>
</protein>
<feature type="domain" description="N-acetyltransferase" evidence="1">
    <location>
        <begin position="114"/>
        <end position="270"/>
    </location>
</feature>
<reference evidence="2 3" key="1">
    <citation type="submission" date="2018-11" db="EMBL/GenBank/DDBJ databases">
        <title>Draft genome of Simplicispira Flexivirga sp. BO-16.</title>
        <authorList>
            <person name="Im W.T."/>
        </authorList>
    </citation>
    <scope>NUCLEOTIDE SEQUENCE [LARGE SCALE GENOMIC DNA]</scope>
    <source>
        <strain evidence="2 3">BO-16</strain>
    </source>
</reference>